<evidence type="ECO:0000256" key="11">
    <source>
        <dbReference type="ARBA" id="ARBA00048778"/>
    </source>
</evidence>
<evidence type="ECO:0000256" key="8">
    <source>
        <dbReference type="ARBA" id="ARBA00022989"/>
    </source>
</evidence>
<dbReference type="InterPro" id="IPR003959">
    <property type="entry name" value="ATPase_AAA_core"/>
</dbReference>
<keyword evidence="15" id="KW-1185">Reference proteome</keyword>
<comment type="similarity">
    <text evidence="2">Belongs to the AAA ATPase family. BCS1 subfamily.</text>
</comment>
<comment type="catalytic activity">
    <reaction evidence="11">
        <text>ATP + H2O = ADP + phosphate + H(+)</text>
        <dbReference type="Rhea" id="RHEA:13065"/>
        <dbReference type="ChEBI" id="CHEBI:15377"/>
        <dbReference type="ChEBI" id="CHEBI:15378"/>
        <dbReference type="ChEBI" id="CHEBI:30616"/>
        <dbReference type="ChEBI" id="CHEBI:43474"/>
        <dbReference type="ChEBI" id="CHEBI:456216"/>
    </reaction>
    <physiologicalReaction direction="left-to-right" evidence="11">
        <dbReference type="Rhea" id="RHEA:13066"/>
    </physiologicalReaction>
</comment>
<evidence type="ECO:0000256" key="3">
    <source>
        <dbReference type="ARBA" id="ARBA00022692"/>
    </source>
</evidence>
<dbReference type="RefSeq" id="XP_002682141.1">
    <property type="nucleotide sequence ID" value="XM_002682095.1"/>
</dbReference>
<evidence type="ECO:0000256" key="9">
    <source>
        <dbReference type="ARBA" id="ARBA00023128"/>
    </source>
</evidence>
<proteinExistence type="inferred from homology"/>
<dbReference type="OrthoDB" id="10251412at2759"/>
<dbReference type="Pfam" id="PF00004">
    <property type="entry name" value="AAA"/>
    <property type="match status" value="1"/>
</dbReference>
<organism evidence="15">
    <name type="scientific">Naegleria gruberi</name>
    <name type="common">Amoeba</name>
    <dbReference type="NCBI Taxonomy" id="5762"/>
    <lineage>
        <taxon>Eukaryota</taxon>
        <taxon>Discoba</taxon>
        <taxon>Heterolobosea</taxon>
        <taxon>Tetramitia</taxon>
        <taxon>Eutetramitia</taxon>
        <taxon>Vahlkampfiidae</taxon>
        <taxon>Naegleria</taxon>
    </lineage>
</organism>
<dbReference type="InParanoid" id="D2V1Z6"/>
<evidence type="ECO:0000256" key="7">
    <source>
        <dbReference type="ARBA" id="ARBA00022840"/>
    </source>
</evidence>
<evidence type="ECO:0000256" key="10">
    <source>
        <dbReference type="ARBA" id="ARBA00023136"/>
    </source>
</evidence>
<dbReference type="KEGG" id="ngr:NAEGRDRAFT_2052"/>
<dbReference type="GO" id="GO:0005524">
    <property type="term" value="F:ATP binding"/>
    <property type="evidence" value="ECO:0007669"/>
    <property type="project" value="UniProtKB-KW"/>
</dbReference>
<keyword evidence="9" id="KW-0496">Mitochondrion</keyword>
<evidence type="ECO:0000256" key="2">
    <source>
        <dbReference type="ARBA" id="ARBA00007448"/>
    </source>
</evidence>
<accession>D2V1Z6</accession>
<reference evidence="14 15" key="1">
    <citation type="journal article" date="2010" name="Cell">
        <title>The genome of Naegleria gruberi illuminates early eukaryotic versatility.</title>
        <authorList>
            <person name="Fritz-Laylin L.K."/>
            <person name="Prochnik S.E."/>
            <person name="Ginger M.L."/>
            <person name="Dacks J.B."/>
            <person name="Carpenter M.L."/>
            <person name="Field M.C."/>
            <person name="Kuo A."/>
            <person name="Paredez A."/>
            <person name="Chapman J."/>
            <person name="Pham J."/>
            <person name="Shu S."/>
            <person name="Neupane R."/>
            <person name="Cipriano M."/>
            <person name="Mancuso J."/>
            <person name="Tu H."/>
            <person name="Salamov A."/>
            <person name="Lindquist E."/>
            <person name="Shapiro H."/>
            <person name="Lucas S."/>
            <person name="Grigoriev I.V."/>
            <person name="Cande W.Z."/>
            <person name="Fulton C."/>
            <person name="Rokhsar D.S."/>
            <person name="Dawson S.C."/>
        </authorList>
    </citation>
    <scope>NUCLEOTIDE SEQUENCE [LARGE SCALE GENOMIC DNA]</scope>
    <source>
        <strain evidence="14 15">NEG-M</strain>
    </source>
</reference>
<dbReference type="Proteomes" id="UP000006671">
    <property type="component" value="Unassembled WGS sequence"/>
</dbReference>
<dbReference type="PANTHER" id="PTHR23070">
    <property type="entry name" value="BCS1 AAA-TYPE ATPASE"/>
    <property type="match status" value="1"/>
</dbReference>
<keyword evidence="10" id="KW-0472">Membrane</keyword>
<dbReference type="Pfam" id="PF08740">
    <property type="entry name" value="BCS1_N"/>
    <property type="match status" value="1"/>
</dbReference>
<dbReference type="InterPro" id="IPR057495">
    <property type="entry name" value="AAA_lid_BCS1"/>
</dbReference>
<evidence type="ECO:0000256" key="12">
    <source>
        <dbReference type="RuleBase" id="RU003651"/>
    </source>
</evidence>
<dbReference type="eggNOG" id="KOG0743">
    <property type="taxonomic scope" value="Eukaryota"/>
</dbReference>
<dbReference type="InterPro" id="IPR027417">
    <property type="entry name" value="P-loop_NTPase"/>
</dbReference>
<evidence type="ECO:0000313" key="15">
    <source>
        <dbReference type="Proteomes" id="UP000006671"/>
    </source>
</evidence>
<dbReference type="InterPro" id="IPR050747">
    <property type="entry name" value="Mitochondrial_chaperone_BCS1"/>
</dbReference>
<keyword evidence="6" id="KW-0378">Hydrolase</keyword>
<keyword evidence="3" id="KW-0812">Transmembrane</keyword>
<dbReference type="InterPro" id="IPR014851">
    <property type="entry name" value="BCS1_N"/>
</dbReference>
<keyword evidence="4 12" id="KW-0547">Nucleotide-binding</keyword>
<dbReference type="GO" id="GO:0005743">
    <property type="term" value="C:mitochondrial inner membrane"/>
    <property type="evidence" value="ECO:0007669"/>
    <property type="project" value="UniProtKB-SubCell"/>
</dbReference>
<feature type="non-terminal residue" evidence="14">
    <location>
        <position position="315"/>
    </location>
</feature>
<keyword evidence="8" id="KW-1133">Transmembrane helix</keyword>
<evidence type="ECO:0000256" key="1">
    <source>
        <dbReference type="ARBA" id="ARBA00004434"/>
    </source>
</evidence>
<feature type="non-terminal residue" evidence="14">
    <location>
        <position position="1"/>
    </location>
</feature>
<dbReference type="GO" id="GO:0016887">
    <property type="term" value="F:ATP hydrolysis activity"/>
    <property type="evidence" value="ECO:0007669"/>
    <property type="project" value="InterPro"/>
</dbReference>
<protein>
    <submittedName>
        <fullName evidence="14">Predicted protein</fullName>
    </submittedName>
</protein>
<evidence type="ECO:0000313" key="14">
    <source>
        <dbReference type="EMBL" id="EFC49397.1"/>
    </source>
</evidence>
<dbReference type="SUPFAM" id="SSF52540">
    <property type="entry name" value="P-loop containing nucleoside triphosphate hydrolases"/>
    <property type="match status" value="1"/>
</dbReference>
<dbReference type="STRING" id="5762.D2V1Z6"/>
<dbReference type="VEuPathDB" id="AmoebaDB:NAEGRDRAFT_2052"/>
<dbReference type="SMART" id="SM00382">
    <property type="entry name" value="AAA"/>
    <property type="match status" value="1"/>
</dbReference>
<evidence type="ECO:0000256" key="4">
    <source>
        <dbReference type="ARBA" id="ARBA00022741"/>
    </source>
</evidence>
<name>D2V1Z6_NAEGR</name>
<dbReference type="OMA" id="ANDEKWE"/>
<dbReference type="PROSITE" id="PS00674">
    <property type="entry name" value="AAA"/>
    <property type="match status" value="1"/>
</dbReference>
<dbReference type="Gene3D" id="3.40.50.300">
    <property type="entry name" value="P-loop containing nucleotide triphosphate hydrolases"/>
    <property type="match status" value="1"/>
</dbReference>
<comment type="subcellular location">
    <subcellularLocation>
        <location evidence="1">Mitochondrion inner membrane</location>
        <topology evidence="1">Single-pass membrane protein</topology>
    </subcellularLocation>
</comment>
<feature type="domain" description="AAA+ ATPase" evidence="13">
    <location>
        <begin position="130"/>
        <end position="261"/>
    </location>
</feature>
<evidence type="ECO:0000256" key="5">
    <source>
        <dbReference type="ARBA" id="ARBA00022792"/>
    </source>
</evidence>
<sequence length="315" mass="36163">LVPGPGSHGFYFKGHKITIQRIDPSFEKDKNGDKEDTTKLVLTVSAWNGKEILKNILQEAIECYFQSEKGVTSVYTLSTDYYRDWEKLCDRPYRSFDTVYLEEDIKQNLIKDMDRFMSNEIFYRENSLNYQRGYLCYGPPGSGKSSLVLAMAAKLKCCLFSVSLNDKSLDDSKLQKMLTKLPKRGIVLLEDIDAAFNENRKASADVQGVSFSGLLNALDGVASFSQFPRIIFMTTNHIDRLDPALVRPGRIDFKIKFENSTKDQIRQMAARFFKDEELGAKISELIPEHKLTTAEVQTYLMRYIYEKEDCLNHVE</sequence>
<gene>
    <name evidence="14" type="ORF">NAEGRDRAFT_2052</name>
</gene>
<dbReference type="GeneID" id="8862567"/>
<keyword evidence="5" id="KW-0999">Mitochondrion inner membrane</keyword>
<dbReference type="AlphaFoldDB" id="D2V1Z6"/>
<dbReference type="Pfam" id="PF25426">
    <property type="entry name" value="AAA_lid_BCS1"/>
    <property type="match status" value="1"/>
</dbReference>
<dbReference type="InterPro" id="IPR003593">
    <property type="entry name" value="AAA+_ATPase"/>
</dbReference>
<evidence type="ECO:0000256" key="6">
    <source>
        <dbReference type="ARBA" id="ARBA00022801"/>
    </source>
</evidence>
<dbReference type="EMBL" id="GG738848">
    <property type="protein sequence ID" value="EFC49397.1"/>
    <property type="molecule type" value="Genomic_DNA"/>
</dbReference>
<dbReference type="InterPro" id="IPR003960">
    <property type="entry name" value="ATPase_AAA_CS"/>
</dbReference>
<keyword evidence="7 12" id="KW-0067">ATP-binding</keyword>
<evidence type="ECO:0000259" key="13">
    <source>
        <dbReference type="SMART" id="SM00382"/>
    </source>
</evidence>